<dbReference type="EMBL" id="MJIE01000001">
    <property type="protein sequence ID" value="OLR55100.1"/>
    <property type="molecule type" value="Genomic_DNA"/>
</dbReference>
<protein>
    <submittedName>
        <fullName evidence="2">Uncharacterized protein</fullName>
    </submittedName>
</protein>
<keyword evidence="3" id="KW-1185">Reference proteome</keyword>
<reference evidence="2 3" key="1">
    <citation type="journal article" date="2016" name="Appl. Environ. Microbiol.">
        <title>Function and Phylogeny of Bacterial Butyryl Coenzyme A:Acetate Transferases and Their Diversity in the Proximal Colon of Swine.</title>
        <authorList>
            <person name="Trachsel J."/>
            <person name="Bayles D.O."/>
            <person name="Looft T."/>
            <person name="Levine U.Y."/>
            <person name="Allen H.K."/>
        </authorList>
    </citation>
    <scope>NUCLEOTIDE SEQUENCE [LARGE SCALE GENOMIC DNA]</scope>
    <source>
        <strain evidence="2 3">68-3-10</strain>
    </source>
</reference>
<dbReference type="RefSeq" id="WP_075712101.1">
    <property type="nucleotide sequence ID" value="NZ_MJIE01000001.1"/>
</dbReference>
<feature type="region of interest" description="Disordered" evidence="1">
    <location>
        <begin position="1"/>
        <end position="20"/>
    </location>
</feature>
<gene>
    <name evidence="2" type="ORF">BHK98_02880</name>
</gene>
<organism evidence="2 3">
    <name type="scientific">Hornefia porci</name>
    <dbReference type="NCBI Taxonomy" id="2652292"/>
    <lineage>
        <taxon>Bacteria</taxon>
        <taxon>Bacillati</taxon>
        <taxon>Bacillota</taxon>
        <taxon>Clostridia</taxon>
        <taxon>Peptostreptococcales</taxon>
        <taxon>Anaerovoracaceae</taxon>
        <taxon>Hornefia</taxon>
    </lineage>
</organism>
<accession>A0A1Q9JFT6</accession>
<proteinExistence type="predicted"/>
<comment type="caution">
    <text evidence="2">The sequence shown here is derived from an EMBL/GenBank/DDBJ whole genome shotgun (WGS) entry which is preliminary data.</text>
</comment>
<evidence type="ECO:0000313" key="2">
    <source>
        <dbReference type="EMBL" id="OLR55100.1"/>
    </source>
</evidence>
<name>A0A1Q9JFT6_9FIRM</name>
<dbReference type="AlphaFoldDB" id="A0A1Q9JFT6"/>
<dbReference type="Proteomes" id="UP000187404">
    <property type="component" value="Unassembled WGS sequence"/>
</dbReference>
<dbReference type="OrthoDB" id="9765386at2"/>
<evidence type="ECO:0000256" key="1">
    <source>
        <dbReference type="SAM" id="MobiDB-lite"/>
    </source>
</evidence>
<evidence type="ECO:0000313" key="3">
    <source>
        <dbReference type="Proteomes" id="UP000187404"/>
    </source>
</evidence>
<feature type="compositionally biased region" description="Basic and acidic residues" evidence="1">
    <location>
        <begin position="1"/>
        <end position="14"/>
    </location>
</feature>
<sequence length="169" mass="19797">MTYESEKGYQDAHTKKWINQQETDARRARIKENQEQIRKLLNNEAARKASRIIIDNENKAKRDILKAIRKPNAKVHFPAKKIDVEKYSFDGYHINSERRHNVTFQQASKFIQEADASVTVWNGRIERYYGKNGIAYVDTVNKKIITAFTKKEFFGDTVKVLEVIEKYGL</sequence>